<proteinExistence type="predicted"/>
<dbReference type="AlphaFoldDB" id="A0A1B9E7V6"/>
<keyword evidence="3" id="KW-1185">Reference proteome</keyword>
<gene>
    <name evidence="2" type="ORF">LPBF_03315</name>
</gene>
<protein>
    <submittedName>
        <fullName evidence="2">Uncharacterized protein</fullName>
    </submittedName>
</protein>
<reference evidence="2 3" key="1">
    <citation type="submission" date="2016-03" db="EMBL/GenBank/DDBJ databases">
        <authorList>
            <person name="Ploux O."/>
        </authorList>
    </citation>
    <scope>NUCLEOTIDE SEQUENCE [LARGE SCALE GENOMIC DNA]</scope>
    <source>
        <strain evidence="2 3">LPB0076</strain>
    </source>
</reference>
<evidence type="ECO:0000313" key="3">
    <source>
        <dbReference type="Proteomes" id="UP000093510"/>
    </source>
</evidence>
<evidence type="ECO:0000256" key="1">
    <source>
        <dbReference type="SAM" id="MobiDB-lite"/>
    </source>
</evidence>
<feature type="region of interest" description="Disordered" evidence="1">
    <location>
        <begin position="161"/>
        <end position="186"/>
    </location>
</feature>
<feature type="compositionally biased region" description="Acidic residues" evidence="1">
    <location>
        <begin position="169"/>
        <end position="186"/>
    </location>
</feature>
<accession>A0A1B9E7V6</accession>
<evidence type="ECO:0000313" key="2">
    <source>
        <dbReference type="EMBL" id="OCB77991.1"/>
    </source>
</evidence>
<dbReference type="RefSeq" id="WP_066332429.1">
    <property type="nucleotide sequence ID" value="NZ_CP017688.1"/>
</dbReference>
<dbReference type="EMBL" id="LVEP01000013">
    <property type="protein sequence ID" value="OCB77991.1"/>
    <property type="molecule type" value="Genomic_DNA"/>
</dbReference>
<name>A0A1B9E7V6_9FLAO</name>
<organism evidence="2 3">
    <name type="scientific">Flavobacterium crassostreae</name>
    <dbReference type="NCBI Taxonomy" id="1763534"/>
    <lineage>
        <taxon>Bacteria</taxon>
        <taxon>Pseudomonadati</taxon>
        <taxon>Bacteroidota</taxon>
        <taxon>Flavobacteriia</taxon>
        <taxon>Flavobacteriales</taxon>
        <taxon>Flavobacteriaceae</taxon>
        <taxon>Flavobacterium</taxon>
    </lineage>
</organism>
<dbReference type="OrthoDB" id="878213at2"/>
<dbReference type="STRING" id="1763534.GCA_001831475_02690"/>
<dbReference type="Proteomes" id="UP000093510">
    <property type="component" value="Unassembled WGS sequence"/>
</dbReference>
<comment type="caution">
    <text evidence="2">The sequence shown here is derived from an EMBL/GenBank/DDBJ whole genome shotgun (WGS) entry which is preliminary data.</text>
</comment>
<sequence>MNITIKNASIKNSLFLKYGYDHFVGSTKYSHPSTTGDAPIHEDLREAFLALTPHFAFICEEISESVCRQAIDDYIKGVFYQDAETDPLRKYTVIGFTLGKDSEGVTIIGSKRLESGKSISIPTPFMKWDDDYAFDTELIAAVDLLKSEVYEYIEGKRAPAQHQTGNMFEQDEEEEKEAFADADQEM</sequence>